<dbReference type="EMBL" id="WWBZ02000073">
    <property type="protein sequence ID" value="KAF4302335.1"/>
    <property type="molecule type" value="Genomic_DNA"/>
</dbReference>
<dbReference type="PANTHER" id="PTHR42678">
    <property type="entry name" value="AMIDASE"/>
    <property type="match status" value="1"/>
</dbReference>
<dbReference type="Proteomes" id="UP000572817">
    <property type="component" value="Unassembled WGS sequence"/>
</dbReference>
<comment type="caution">
    <text evidence="2">The sequence shown here is derived from an EMBL/GenBank/DDBJ whole genome shotgun (WGS) entry which is preliminary data.</text>
</comment>
<feature type="domain" description="Amidase" evidence="1">
    <location>
        <begin position="38"/>
        <end position="348"/>
    </location>
</feature>
<reference evidence="2" key="1">
    <citation type="submission" date="2020-04" db="EMBL/GenBank/DDBJ databases">
        <title>Genome Assembly and Annotation of Botryosphaeria dothidea sdau 11-99, a Latent Pathogen of Apple Fruit Ring Rot in China.</title>
        <authorList>
            <person name="Yu C."/>
            <person name="Diao Y."/>
            <person name="Lu Q."/>
            <person name="Zhao J."/>
            <person name="Cui S."/>
            <person name="Peng C."/>
            <person name="He B."/>
            <person name="Liu H."/>
        </authorList>
    </citation>
    <scope>NUCLEOTIDE SEQUENCE [LARGE SCALE GENOMIC DNA]</scope>
    <source>
        <strain evidence="2">Sdau11-99</strain>
    </source>
</reference>
<dbReference type="Gene3D" id="3.90.1300.10">
    <property type="entry name" value="Amidase signature (AS) domain"/>
    <property type="match status" value="1"/>
</dbReference>
<dbReference type="InterPro" id="IPR036928">
    <property type="entry name" value="AS_sf"/>
</dbReference>
<dbReference type="AlphaFoldDB" id="A0A8H4MYN3"/>
<gene>
    <name evidence="2" type="ORF">GTA08_BOTSDO10500</name>
</gene>
<evidence type="ECO:0000313" key="3">
    <source>
        <dbReference type="Proteomes" id="UP000572817"/>
    </source>
</evidence>
<keyword evidence="3" id="KW-1185">Reference proteome</keyword>
<accession>A0A8H4MYN3</accession>
<dbReference type="Pfam" id="PF01425">
    <property type="entry name" value="Amidase"/>
    <property type="match status" value="1"/>
</dbReference>
<protein>
    <submittedName>
        <fullName evidence="2">Amidase</fullName>
    </submittedName>
</protein>
<sequence length="703" mass="74895">MCSNASAETLNLVEASIEDLRNALDSGAITSVDLCVRYLRRISTYDCRGPQLNSIPVLNHSVLKDAAESDARRAANKAAGRPPRPLEGIPYTVKDSYKVKGFTVASGSPAFAKLVANEDAFAVQKLREAGAVLIGKTNMPPMAAGGMQRGVYGRAESPYNKDYLTAAFASGSSNGSATSTAACFAAFGMAEETVSSGRSPASNNGLVAYTPSRGILSNRGNWPLYATCDVVVPHTRTVADLLTLLDVLCVPDPIAAGDLWRSQPFIPLPPPASIRPASGTFHALADPHFLHGKRIAIPRMYAGHPAADGRPVRVRPSLAALFASARRALERLGATLVDTDFPLVAAYESRASLPPSAGGTMANVPGLPPGWMGAERGPLLALAWDAFLRQNGERSSMRDFATDVDATGIFPMEAGGGPQTRYTDPLNAIRWAELPERLRECRDAGVASVLQYPGLETALKALEAARKRELEGWMEAEGVDLVCFPANGDVGRADADAVDGSAREAWRNGVMYSNGNRVLRHLGVPTVNVCMGVMEDTGMPCNLTFAGKAYRDQELLSAAWAFEKACGGRVAAPLTPALESDVIEMGQTPDSTTTAIVREMKAVKGEQNGDGSFTLTIDGRLEGEGKDSLHLQVFVDGEDVSEKVRVRDDGAWRCVVRRPAPPKLWHPEYLKKAGVEKVLLEKTIVLVLVGGRGSESGGVLVVE</sequence>
<dbReference type="PANTHER" id="PTHR42678:SF11">
    <property type="entry name" value="AMIDASE FAMILY PROTEIN"/>
    <property type="match status" value="1"/>
</dbReference>
<dbReference type="InterPro" id="IPR023631">
    <property type="entry name" value="Amidase_dom"/>
</dbReference>
<name>A0A8H4MYN3_9PEZI</name>
<proteinExistence type="predicted"/>
<dbReference type="SUPFAM" id="SSF75304">
    <property type="entry name" value="Amidase signature (AS) enzymes"/>
    <property type="match status" value="1"/>
</dbReference>
<dbReference type="NCBIfam" id="NF005127">
    <property type="entry name" value="PRK06565.1"/>
    <property type="match status" value="1"/>
</dbReference>
<dbReference type="OrthoDB" id="566138at2759"/>
<organism evidence="2 3">
    <name type="scientific">Botryosphaeria dothidea</name>
    <dbReference type="NCBI Taxonomy" id="55169"/>
    <lineage>
        <taxon>Eukaryota</taxon>
        <taxon>Fungi</taxon>
        <taxon>Dikarya</taxon>
        <taxon>Ascomycota</taxon>
        <taxon>Pezizomycotina</taxon>
        <taxon>Dothideomycetes</taxon>
        <taxon>Dothideomycetes incertae sedis</taxon>
        <taxon>Botryosphaeriales</taxon>
        <taxon>Botryosphaeriaceae</taxon>
        <taxon>Botryosphaeria</taxon>
    </lineage>
</organism>
<evidence type="ECO:0000313" key="2">
    <source>
        <dbReference type="EMBL" id="KAF4302335.1"/>
    </source>
</evidence>
<evidence type="ECO:0000259" key="1">
    <source>
        <dbReference type="Pfam" id="PF01425"/>
    </source>
</evidence>